<gene>
    <name evidence="1" type="ORF">F5148DRAFT_1274208</name>
</gene>
<evidence type="ECO:0000313" key="2">
    <source>
        <dbReference type="Proteomes" id="UP001207468"/>
    </source>
</evidence>
<comment type="caution">
    <text evidence="1">The sequence shown here is derived from an EMBL/GenBank/DDBJ whole genome shotgun (WGS) entry which is preliminary data.</text>
</comment>
<reference evidence="1" key="1">
    <citation type="submission" date="2021-03" db="EMBL/GenBank/DDBJ databases">
        <title>Evolutionary priming and transition to the ectomycorrhizal habit in an iconic lineage of mushroom-forming fungi: is preadaptation a requirement?</title>
        <authorList>
            <consortium name="DOE Joint Genome Institute"/>
            <person name="Looney B.P."/>
            <person name="Miyauchi S."/>
            <person name="Morin E."/>
            <person name="Drula E."/>
            <person name="Courty P.E."/>
            <person name="Chicoki N."/>
            <person name="Fauchery L."/>
            <person name="Kohler A."/>
            <person name="Kuo A."/>
            <person name="LaButti K."/>
            <person name="Pangilinan J."/>
            <person name="Lipzen A."/>
            <person name="Riley R."/>
            <person name="Andreopoulos W."/>
            <person name="He G."/>
            <person name="Johnson J."/>
            <person name="Barry K.W."/>
            <person name="Grigoriev I.V."/>
            <person name="Nagy L."/>
            <person name="Hibbett D."/>
            <person name="Henrissat B."/>
            <person name="Matheny P.B."/>
            <person name="Labbe J."/>
            <person name="Martin A.F."/>
        </authorList>
    </citation>
    <scope>NUCLEOTIDE SEQUENCE</scope>
    <source>
        <strain evidence="1">BPL698</strain>
    </source>
</reference>
<name>A0ACC0UJB6_9AGAM</name>
<sequence>MMLRTFTTASTNTASSILPHPNLTATLFSPFTRKSLTAIRAALIKSAQEYPPIVADPKEKHAAVLIPLCNVKDQPGILLELRGKLKTHSGEVSFPGGRVDPADRTFAEAAVRETREEVGVLSDQVEILGQVGPPELSLGGLRVWPYVGFIHATPKLRRYDDDDDLGTPLPSLRMDSLTLSQFEVAVAFHLPFPIAAAPTRLQVHHFRGMRPYWAVEVSDLIKDPQTQFSRVTGDGKGKVEVWGLTGWYLFQFMKVLKIYE</sequence>
<organism evidence="1 2">
    <name type="scientific">Russula earlei</name>
    <dbReference type="NCBI Taxonomy" id="71964"/>
    <lineage>
        <taxon>Eukaryota</taxon>
        <taxon>Fungi</taxon>
        <taxon>Dikarya</taxon>
        <taxon>Basidiomycota</taxon>
        <taxon>Agaricomycotina</taxon>
        <taxon>Agaricomycetes</taxon>
        <taxon>Russulales</taxon>
        <taxon>Russulaceae</taxon>
        <taxon>Russula</taxon>
    </lineage>
</organism>
<dbReference type="EMBL" id="JAGFNK010000020">
    <property type="protein sequence ID" value="KAI9511597.1"/>
    <property type="molecule type" value="Genomic_DNA"/>
</dbReference>
<dbReference type="Proteomes" id="UP001207468">
    <property type="component" value="Unassembled WGS sequence"/>
</dbReference>
<keyword evidence="2" id="KW-1185">Reference proteome</keyword>
<accession>A0ACC0UJB6</accession>
<protein>
    <submittedName>
        <fullName evidence="1">NUDIX hydrolase domain-like protein</fullName>
    </submittedName>
</protein>
<evidence type="ECO:0000313" key="1">
    <source>
        <dbReference type="EMBL" id="KAI9511597.1"/>
    </source>
</evidence>
<proteinExistence type="predicted"/>